<comment type="caution">
    <text evidence="2">The sequence shown here is derived from an EMBL/GenBank/DDBJ whole genome shotgun (WGS) entry which is preliminary data.</text>
</comment>
<evidence type="ECO:0000313" key="2">
    <source>
        <dbReference type="EMBL" id="TWI76753.1"/>
    </source>
</evidence>
<evidence type="ECO:0000313" key="3">
    <source>
        <dbReference type="Proteomes" id="UP000318307"/>
    </source>
</evidence>
<keyword evidence="3" id="KW-1185">Reference proteome</keyword>
<dbReference type="AlphaFoldDB" id="A0A562S6L5"/>
<feature type="domain" description="Putative zinc ribbon" evidence="1">
    <location>
        <begin position="6"/>
        <end position="83"/>
    </location>
</feature>
<accession>A0A562S6L5</accession>
<sequence length="86" mass="9600">MTDQTFCQSCGMPITEDPLKGTEKNGAMTSEFCTYCYQEGSFTQDVTMEKMIEVCVPHMVASGMEEKAARALLEKTLPNLGRWHGK</sequence>
<name>A0A562S6L5_9BACT</name>
<dbReference type="Proteomes" id="UP000318307">
    <property type="component" value="Unassembled WGS sequence"/>
</dbReference>
<dbReference type="InterPro" id="IPR025868">
    <property type="entry name" value="Zn_ribbon_dom_put"/>
</dbReference>
<gene>
    <name evidence="2" type="ORF">LZ24_00374</name>
</gene>
<dbReference type="EMBL" id="VLLC01000002">
    <property type="protein sequence ID" value="TWI76753.1"/>
    <property type="molecule type" value="Genomic_DNA"/>
</dbReference>
<organism evidence="2 3">
    <name type="scientific">Desulfobotulus alkaliphilus</name>
    <dbReference type="NCBI Taxonomy" id="622671"/>
    <lineage>
        <taxon>Bacteria</taxon>
        <taxon>Pseudomonadati</taxon>
        <taxon>Thermodesulfobacteriota</taxon>
        <taxon>Desulfobacteria</taxon>
        <taxon>Desulfobacterales</taxon>
        <taxon>Desulfobacteraceae</taxon>
        <taxon>Desulfobotulus</taxon>
    </lineage>
</organism>
<protein>
    <submittedName>
        <fullName evidence="2">Putative zinc ribbon protein</fullName>
    </submittedName>
</protein>
<evidence type="ECO:0000259" key="1">
    <source>
        <dbReference type="Pfam" id="PF12674"/>
    </source>
</evidence>
<dbReference type="Pfam" id="PF12674">
    <property type="entry name" value="Zn_ribbon_2"/>
    <property type="match status" value="1"/>
</dbReference>
<reference evidence="2 3" key="1">
    <citation type="submission" date="2019-07" db="EMBL/GenBank/DDBJ databases">
        <title>Genome sequencing of 100 strains of the haloalkaliphilic chemolithoautotrophic sulfur-oxidizing bacterium Thioalkalivibrio.</title>
        <authorList>
            <person name="Muyzer G."/>
        </authorList>
    </citation>
    <scope>NUCLEOTIDE SEQUENCE [LARGE SCALE GENOMIC DNA]</scope>
    <source>
        <strain evidence="2 3">ASO4-4</strain>
    </source>
</reference>
<proteinExistence type="predicted"/>
<dbReference type="OrthoDB" id="9801008at2"/>
<dbReference type="RefSeq" id="WP_144681754.1">
    <property type="nucleotide sequence ID" value="NZ_VLLC01000002.1"/>
</dbReference>